<dbReference type="SMART" id="SM00755">
    <property type="entry name" value="Grip"/>
    <property type="match status" value="1"/>
</dbReference>
<feature type="compositionally biased region" description="Low complexity" evidence="4">
    <location>
        <begin position="402"/>
        <end position="413"/>
    </location>
</feature>
<feature type="compositionally biased region" description="Pro residues" evidence="4">
    <location>
        <begin position="555"/>
        <end position="567"/>
    </location>
</feature>
<feature type="region of interest" description="Disordered" evidence="4">
    <location>
        <begin position="21"/>
        <end position="100"/>
    </location>
</feature>
<dbReference type="PANTHER" id="PTHR47968">
    <property type="entry name" value="CENTROMERE PROTEIN E"/>
    <property type="match status" value="1"/>
</dbReference>
<feature type="compositionally biased region" description="Pro residues" evidence="4">
    <location>
        <begin position="414"/>
        <end position="431"/>
    </location>
</feature>
<feature type="compositionally biased region" description="Basic and acidic residues" evidence="4">
    <location>
        <begin position="275"/>
        <end position="295"/>
    </location>
</feature>
<feature type="compositionally biased region" description="Low complexity" evidence="4">
    <location>
        <begin position="356"/>
        <end position="370"/>
    </location>
</feature>
<dbReference type="AlphaFoldDB" id="A0A511KGI8"/>
<dbReference type="Proteomes" id="UP000321518">
    <property type="component" value="Unassembled WGS sequence"/>
</dbReference>
<dbReference type="EMBL" id="BJWK01000008">
    <property type="protein sequence ID" value="GEM09489.1"/>
    <property type="molecule type" value="Genomic_DNA"/>
</dbReference>
<feature type="region of interest" description="Disordered" evidence="4">
    <location>
        <begin position="709"/>
        <end position="738"/>
    </location>
</feature>
<feature type="region of interest" description="Disordered" evidence="4">
    <location>
        <begin position="123"/>
        <end position="528"/>
    </location>
</feature>
<dbReference type="Pfam" id="PF01465">
    <property type="entry name" value="GRIP"/>
    <property type="match status" value="1"/>
</dbReference>
<feature type="coiled-coil region" evidence="3">
    <location>
        <begin position="904"/>
        <end position="1054"/>
    </location>
</feature>
<feature type="region of interest" description="Disordered" evidence="4">
    <location>
        <begin position="1083"/>
        <end position="1113"/>
    </location>
</feature>
<feature type="compositionally biased region" description="Low complexity" evidence="4">
    <location>
        <begin position="45"/>
        <end position="65"/>
    </location>
</feature>
<evidence type="ECO:0000256" key="2">
    <source>
        <dbReference type="ARBA" id="ARBA00023175"/>
    </source>
</evidence>
<dbReference type="InterPro" id="IPR000237">
    <property type="entry name" value="GRIP_dom"/>
</dbReference>
<evidence type="ECO:0000313" key="7">
    <source>
        <dbReference type="Proteomes" id="UP000321518"/>
    </source>
</evidence>
<reference evidence="6 7" key="1">
    <citation type="submission" date="2019-07" db="EMBL/GenBank/DDBJ databases">
        <title>Rhodotorula toruloides NBRC10032 genome sequencing.</title>
        <authorList>
            <person name="Shida Y."/>
            <person name="Takaku H."/>
            <person name="Ogasawara W."/>
            <person name="Mori K."/>
        </authorList>
    </citation>
    <scope>NUCLEOTIDE SEQUENCE [LARGE SCALE GENOMIC DNA]</scope>
    <source>
        <strain evidence="6 7">NBRC10032</strain>
    </source>
</reference>
<evidence type="ECO:0000313" key="6">
    <source>
        <dbReference type="EMBL" id="GEM09489.1"/>
    </source>
</evidence>
<feature type="compositionally biased region" description="Low complexity" evidence="4">
    <location>
        <begin position="1083"/>
        <end position="1110"/>
    </location>
</feature>
<feature type="compositionally biased region" description="Low complexity" evidence="4">
    <location>
        <begin position="325"/>
        <end position="335"/>
    </location>
</feature>
<feature type="compositionally biased region" description="Polar residues" evidence="4">
    <location>
        <begin position="340"/>
        <end position="349"/>
    </location>
</feature>
<feature type="domain" description="GRIP" evidence="5">
    <location>
        <begin position="1118"/>
        <end position="1166"/>
    </location>
</feature>
<evidence type="ECO:0000256" key="4">
    <source>
        <dbReference type="SAM" id="MobiDB-lite"/>
    </source>
</evidence>
<dbReference type="PROSITE" id="PS50913">
    <property type="entry name" value="GRIP"/>
    <property type="match status" value="1"/>
</dbReference>
<evidence type="ECO:0000256" key="3">
    <source>
        <dbReference type="SAM" id="Coils"/>
    </source>
</evidence>
<feature type="region of interest" description="Disordered" evidence="4">
    <location>
        <begin position="550"/>
        <end position="574"/>
    </location>
</feature>
<protein>
    <submittedName>
        <fullName evidence="6">Viral A-type inclusion protein repeat containing protein</fullName>
    </submittedName>
</protein>
<feature type="compositionally biased region" description="Polar residues" evidence="4">
    <location>
        <begin position="82"/>
        <end position="91"/>
    </location>
</feature>
<name>A0A511KGI8_RHOTO</name>
<feature type="compositionally biased region" description="Acidic residues" evidence="4">
    <location>
        <begin position="244"/>
        <end position="253"/>
    </location>
</feature>
<feature type="compositionally biased region" description="Polar residues" evidence="4">
    <location>
        <begin position="24"/>
        <end position="34"/>
    </location>
</feature>
<evidence type="ECO:0000259" key="5">
    <source>
        <dbReference type="PROSITE" id="PS50913"/>
    </source>
</evidence>
<organism evidence="6 7">
    <name type="scientific">Rhodotorula toruloides</name>
    <name type="common">Yeast</name>
    <name type="synonym">Rhodosporidium toruloides</name>
    <dbReference type="NCBI Taxonomy" id="5286"/>
    <lineage>
        <taxon>Eukaryota</taxon>
        <taxon>Fungi</taxon>
        <taxon>Dikarya</taxon>
        <taxon>Basidiomycota</taxon>
        <taxon>Pucciniomycotina</taxon>
        <taxon>Microbotryomycetes</taxon>
        <taxon>Sporidiobolales</taxon>
        <taxon>Sporidiobolaceae</taxon>
        <taxon>Rhodotorula</taxon>
    </lineage>
</organism>
<proteinExistence type="predicted"/>
<dbReference type="PANTHER" id="PTHR47968:SF75">
    <property type="entry name" value="CENTROMERE-ASSOCIATED PROTEIN E"/>
    <property type="match status" value="1"/>
</dbReference>
<feature type="compositionally biased region" description="Polar residues" evidence="4">
    <location>
        <begin position="392"/>
        <end position="401"/>
    </location>
</feature>
<dbReference type="GO" id="GO:0003777">
    <property type="term" value="F:microtubule motor activity"/>
    <property type="evidence" value="ECO:0007669"/>
    <property type="project" value="InterPro"/>
</dbReference>
<keyword evidence="1 3" id="KW-0175">Coiled coil</keyword>
<accession>A0A511KGI8</accession>
<feature type="compositionally biased region" description="Low complexity" evidence="4">
    <location>
        <begin position="461"/>
        <end position="481"/>
    </location>
</feature>
<comment type="caution">
    <text evidence="6">The sequence shown here is derived from an EMBL/GenBank/DDBJ whole genome shotgun (WGS) entry which is preliminary data.</text>
</comment>
<feature type="compositionally biased region" description="Basic and acidic residues" evidence="4">
    <location>
        <begin position="149"/>
        <end position="179"/>
    </location>
</feature>
<feature type="compositionally biased region" description="Low complexity" evidence="4">
    <location>
        <begin position="205"/>
        <end position="229"/>
    </location>
</feature>
<evidence type="ECO:0000256" key="1">
    <source>
        <dbReference type="ARBA" id="ARBA00023054"/>
    </source>
</evidence>
<dbReference type="GO" id="GO:0007018">
    <property type="term" value="P:microtubule-based movement"/>
    <property type="evidence" value="ECO:0007669"/>
    <property type="project" value="InterPro"/>
</dbReference>
<feature type="compositionally biased region" description="Basic and acidic residues" evidence="4">
    <location>
        <begin position="709"/>
        <end position="727"/>
    </location>
</feature>
<dbReference type="OrthoDB" id="1926336at2759"/>
<dbReference type="InterPro" id="IPR027640">
    <property type="entry name" value="Kinesin-like_fam"/>
</dbReference>
<keyword evidence="2" id="KW-0505">Motor protein</keyword>
<sequence length="1171" mass="125726">MFGGLNLKSLSDRLNESLHDLENTIAQGLPSTSAAADPTSPPRQQPTRTSSSPAASPSSARTRPSLDSIATRAQSVAGGLGNLSSPLSPTTLANAQQSASQLAEGALSSLRASLRKGRQSLDTVARASLDGGSSSSNRGRPAAALASPSKREGSIKEEELIDIKKEEDAPEEKKPKLEEQLVDIGDTVPTPTPPANPDAPLVDLSEPPASIESTAPPPASASLAPSDRPSPLDRRPSSLLDPPTPEEGEDEDAWGVGSVGIRTPAIPQGETPAQEEVKGEEAEPKVEDKGAKEVTELPPPKVDEEFDGSPAAPSTEPEIVPLQDSTSASQTTAAAPVEPVSTTVDNTAPPSAEPNADVAKQKQVAVSAADISPEEITRTTEDSTAAPAGADESSSLPTNELAQASESAANEPEPAVPPSPPAAEQPKPTEPAPSAAHAVDPVILNGTIVDSSANAEPAIGPLSTGPAPSSASTSTPEIPAAGPEHNEAANLDEELAALPAQGDVEEQQSSVLGAEEKEEEVEAVQAKVEDAPAAKVEVDELEASVKAALAAPAPADEPAPPAVPAKPSPDDHFAGLKASLDKVVASLTPLGSVDDVQAFEDELRNMRSKAEMAVKEVARLTGQKESFDELRETHRLEHKSQQEEIDSLREQLATKDSNLSAAESAAAQTRAEITRASEEYDKLKIVAKEEEEKRIKALSLLRALRQKLVKNEKEKEDSDKELERLRASEQQAQETLRADRSRFDSEIVALRSAQEQQINKLKQSFERETAKLKEQFDRDSTNKRGQFELDAITAKAQQAKELATKDARIKQLETTVRELSTARDSIFDQLQLRQAEIESSETNQEALKTRAAELEYELREAKDRIAAMQDELDSVRRHRQDSARDEGTTRRLLEEAEARHAVKVCDLEARAAQLEKDRRETEDEMGRNLQERLKEVERLRAALAQKDVDFAESVQNRQKREKEIEEAQKARADLEARLKKVEAALDRVREESVTLQQGEAAAKEELNDRLQRMSELEARLEEAQTRESNLRSINKTLREELRKLQSGVLLAEKQRHPGVGYFSSFSQQSVPSVASRPAAGASTTSLASTIGGPASPPLTASSPPASISSGLAGGAKANGDEALNFEYIRNILLQFLEKPEMRPHLVQVLGVILHFTPAELRRLAAKAATPH</sequence>
<gene>
    <name evidence="6" type="ORF">Rt10032_c08g3506</name>
</gene>